<proteinExistence type="predicted"/>
<evidence type="ECO:0000256" key="6">
    <source>
        <dbReference type="SAM" id="MobiDB-lite"/>
    </source>
</evidence>
<keyword evidence="3 7" id="KW-0812">Transmembrane</keyword>
<evidence type="ECO:0000313" key="9">
    <source>
        <dbReference type="Proteomes" id="UP000824998"/>
    </source>
</evidence>
<comment type="caution">
    <text evidence="8">The sequence shown here is derived from an EMBL/GenBank/DDBJ whole genome shotgun (WGS) entry which is preliminary data.</text>
</comment>
<dbReference type="Proteomes" id="UP000824998">
    <property type="component" value="Unassembled WGS sequence"/>
</dbReference>
<comment type="subcellular location">
    <subcellularLocation>
        <location evidence="1">Membrane</location>
        <topology evidence="1">Multi-pass membrane protein</topology>
    </subcellularLocation>
</comment>
<dbReference type="GO" id="GO:0008506">
    <property type="term" value="F:sucrose:proton symporter activity"/>
    <property type="evidence" value="ECO:0007669"/>
    <property type="project" value="TreeGrafter"/>
</dbReference>
<feature type="transmembrane region" description="Helical" evidence="7">
    <location>
        <begin position="466"/>
        <end position="488"/>
    </location>
</feature>
<organism evidence="8 9">
    <name type="scientific">Amylocarpus encephaloides</name>
    <dbReference type="NCBI Taxonomy" id="45428"/>
    <lineage>
        <taxon>Eukaryota</taxon>
        <taxon>Fungi</taxon>
        <taxon>Dikarya</taxon>
        <taxon>Ascomycota</taxon>
        <taxon>Pezizomycotina</taxon>
        <taxon>Leotiomycetes</taxon>
        <taxon>Helotiales</taxon>
        <taxon>Helotiales incertae sedis</taxon>
        <taxon>Amylocarpus</taxon>
    </lineage>
</organism>
<feature type="transmembrane region" description="Helical" evidence="7">
    <location>
        <begin position="55"/>
        <end position="73"/>
    </location>
</feature>
<dbReference type="Pfam" id="PF13347">
    <property type="entry name" value="MFS_2"/>
    <property type="match status" value="1"/>
</dbReference>
<feature type="transmembrane region" description="Helical" evidence="7">
    <location>
        <begin position="391"/>
        <end position="409"/>
    </location>
</feature>
<keyword evidence="2" id="KW-0813">Transport</keyword>
<evidence type="ECO:0000256" key="5">
    <source>
        <dbReference type="ARBA" id="ARBA00023136"/>
    </source>
</evidence>
<protein>
    <submittedName>
        <fullName evidence="8">Sucrose transporter</fullName>
    </submittedName>
</protein>
<dbReference type="PANTHER" id="PTHR19432:SF35">
    <property type="entry name" value="SOLUTE CARRIER FAMILY 45 MEMBER 3 ISOFORM X1"/>
    <property type="match status" value="1"/>
</dbReference>
<evidence type="ECO:0000256" key="4">
    <source>
        <dbReference type="ARBA" id="ARBA00022989"/>
    </source>
</evidence>
<feature type="region of interest" description="Disordered" evidence="6">
    <location>
        <begin position="17"/>
        <end position="45"/>
    </location>
</feature>
<keyword evidence="5 7" id="KW-0472">Membrane</keyword>
<keyword evidence="4 7" id="KW-1133">Transmembrane helix</keyword>
<feature type="transmembrane region" description="Helical" evidence="7">
    <location>
        <begin position="93"/>
        <end position="113"/>
    </location>
</feature>
<feature type="transmembrane region" description="Helical" evidence="7">
    <location>
        <begin position="500"/>
        <end position="519"/>
    </location>
</feature>
<name>A0A9P7YPS3_9HELO</name>
<dbReference type="OrthoDB" id="28755at2759"/>
<feature type="transmembrane region" description="Helical" evidence="7">
    <location>
        <begin position="237"/>
        <end position="259"/>
    </location>
</feature>
<dbReference type="GO" id="GO:0005886">
    <property type="term" value="C:plasma membrane"/>
    <property type="evidence" value="ECO:0007669"/>
    <property type="project" value="TreeGrafter"/>
</dbReference>
<sequence>MDRNSLDTARLLPESGRLSIDSIAPPQDDNETVKTTSIWSEADRQDPERPVRAKYLILLTCGTFGLQNVWSLLLANGTPYLLSLGFSRSTTALIWMAGPLTGTFIQPFIGAISDQSTSKWGKRKPFIVVGIIGAVVSMLSMAIMKLAATKIYLSFGREYVSAHGMGNIARTLVIFWVGVLNLSLQPIQVGLRALVVDGCPSQQQSQASAWAGRFTGLGGIATYILDDFLIRRYQDNSFEVLCIITSISLILTNIPCLLFTSERRASLHMDVDQTFRPKALGRRLLRTARRMPDNILNICNVQFASWLGWFPFLYYNTTYISALGEQNMRVEQNHPNSSGVQAYLLFAIVAFFCSVVLPLIKPSAITHSSAKTSSLLIDSTRYSFRPSLTHLWLLSQILFAVCMFSTIFINDTAGGIFMVASAGVSWSLTQWVPLAMMSGEIASMREAARSEEVGDGEDETGTLMSIFNVAISAPQILAGALCSGLFWVIGESDPVDTLGWALRMGGLAAVVSALLMLGLKR</sequence>
<evidence type="ECO:0000256" key="3">
    <source>
        <dbReference type="ARBA" id="ARBA00022692"/>
    </source>
</evidence>
<feature type="transmembrane region" description="Helical" evidence="7">
    <location>
        <begin position="125"/>
        <end position="148"/>
    </location>
</feature>
<feature type="transmembrane region" description="Helical" evidence="7">
    <location>
        <begin position="415"/>
        <end position="436"/>
    </location>
</feature>
<dbReference type="SUPFAM" id="SSF103473">
    <property type="entry name" value="MFS general substrate transporter"/>
    <property type="match status" value="1"/>
</dbReference>
<dbReference type="EMBL" id="MU251382">
    <property type="protein sequence ID" value="KAG9237698.1"/>
    <property type="molecule type" value="Genomic_DNA"/>
</dbReference>
<evidence type="ECO:0000256" key="1">
    <source>
        <dbReference type="ARBA" id="ARBA00004141"/>
    </source>
</evidence>
<accession>A0A9P7YPS3</accession>
<keyword evidence="9" id="KW-1185">Reference proteome</keyword>
<feature type="transmembrane region" description="Helical" evidence="7">
    <location>
        <begin position="340"/>
        <end position="360"/>
    </location>
</feature>
<evidence type="ECO:0000256" key="2">
    <source>
        <dbReference type="ARBA" id="ARBA00022448"/>
    </source>
</evidence>
<evidence type="ECO:0000313" key="8">
    <source>
        <dbReference type="EMBL" id="KAG9237698.1"/>
    </source>
</evidence>
<evidence type="ECO:0000256" key="7">
    <source>
        <dbReference type="SAM" id="Phobius"/>
    </source>
</evidence>
<dbReference type="AlphaFoldDB" id="A0A9P7YPS3"/>
<gene>
    <name evidence="8" type="ORF">BJ875DRAFT_453228</name>
</gene>
<feature type="transmembrane region" description="Helical" evidence="7">
    <location>
        <begin position="295"/>
        <end position="315"/>
    </location>
</feature>
<dbReference type="PANTHER" id="PTHR19432">
    <property type="entry name" value="SUGAR TRANSPORTER"/>
    <property type="match status" value="1"/>
</dbReference>
<dbReference type="InterPro" id="IPR036259">
    <property type="entry name" value="MFS_trans_sf"/>
</dbReference>
<dbReference type="Gene3D" id="1.20.1250.20">
    <property type="entry name" value="MFS general substrate transporter like domains"/>
    <property type="match status" value="1"/>
</dbReference>
<reference evidence="8" key="1">
    <citation type="journal article" date="2021" name="IMA Fungus">
        <title>Genomic characterization of three marine fungi, including Emericellopsis atlantica sp. nov. with signatures of a generalist lifestyle and marine biomass degradation.</title>
        <authorList>
            <person name="Hagestad O.C."/>
            <person name="Hou L."/>
            <person name="Andersen J.H."/>
            <person name="Hansen E.H."/>
            <person name="Altermark B."/>
            <person name="Li C."/>
            <person name="Kuhnert E."/>
            <person name="Cox R.J."/>
            <person name="Crous P.W."/>
            <person name="Spatafora J.W."/>
            <person name="Lail K."/>
            <person name="Amirebrahimi M."/>
            <person name="Lipzen A."/>
            <person name="Pangilinan J."/>
            <person name="Andreopoulos W."/>
            <person name="Hayes R.D."/>
            <person name="Ng V."/>
            <person name="Grigoriev I.V."/>
            <person name="Jackson S.A."/>
            <person name="Sutton T.D.S."/>
            <person name="Dobson A.D.W."/>
            <person name="Rama T."/>
        </authorList>
    </citation>
    <scope>NUCLEOTIDE SEQUENCE</scope>
    <source>
        <strain evidence="8">TRa018bII</strain>
    </source>
</reference>